<keyword evidence="8" id="KW-0411">Iron-sulfur</keyword>
<sequence>MTIFHPLTIKNVTQETRDAVSITFDVPMELKEAYQFTQGQHLTLKEKLGGEEYRRSYSICSAVGDDELRVAIKQIDGGVFSSHANENFAPGQILEVMEPQGRFYSELNAKNANSYLAIAVGSGITPIISIVKTILKTEKNSQVTLIYGNRSVTSILFLEELEDLKNIYKDRLNLMHILSREHQDAELFNGRVTGEKCKQIFGTLVDLTKINDVFLCGPEQMIMEVKEVLQNSGVDPSHIHFELFITDAAIKAAGIPKKKKKGEGPKRQVRIILDGRQSDIDVREDGRSILDVALSQGMDLPYACKGGVCSTCRAKVVRGEVQMDLNYALEDSEVAEGYVLTCQSHPLTEDVIVDYDA</sequence>
<evidence type="ECO:0000256" key="1">
    <source>
        <dbReference type="ARBA" id="ARBA00001974"/>
    </source>
</evidence>
<evidence type="ECO:0000259" key="11">
    <source>
        <dbReference type="PROSITE" id="PS51384"/>
    </source>
</evidence>
<dbReference type="Gene3D" id="2.40.30.10">
    <property type="entry name" value="Translation factors"/>
    <property type="match status" value="1"/>
</dbReference>
<dbReference type="InterPro" id="IPR017927">
    <property type="entry name" value="FAD-bd_FR_type"/>
</dbReference>
<dbReference type="Gene3D" id="3.40.50.80">
    <property type="entry name" value="Nucleotide-binding domain of ferredoxin-NADP reductase (FNR) module"/>
    <property type="match status" value="1"/>
</dbReference>
<dbReference type="CDD" id="cd00207">
    <property type="entry name" value="fer2"/>
    <property type="match status" value="1"/>
</dbReference>
<dbReference type="PROSITE" id="PS51384">
    <property type="entry name" value="FAD_FR"/>
    <property type="match status" value="1"/>
</dbReference>
<dbReference type="EMBL" id="CP098747">
    <property type="protein sequence ID" value="USG63025.1"/>
    <property type="molecule type" value="Genomic_DNA"/>
</dbReference>
<dbReference type="EC" id="1.14.13.149" evidence="12"/>
<comment type="cofactor">
    <cofactor evidence="1">
        <name>FAD</name>
        <dbReference type="ChEBI" id="CHEBI:57692"/>
    </cofactor>
</comment>
<evidence type="ECO:0000313" key="13">
    <source>
        <dbReference type="Proteomes" id="UP001056291"/>
    </source>
</evidence>
<dbReference type="NCBIfam" id="TIGR02160">
    <property type="entry name" value="PA_CoA_Oxy5"/>
    <property type="match status" value="1"/>
</dbReference>
<dbReference type="InterPro" id="IPR001433">
    <property type="entry name" value="OxRdtase_FAD/NAD-bd"/>
</dbReference>
<accession>A0ABY4WB79</accession>
<keyword evidence="2" id="KW-0285">Flavoprotein</keyword>
<dbReference type="PRINTS" id="PR00371">
    <property type="entry name" value="FPNCR"/>
</dbReference>
<protein>
    <submittedName>
        <fullName evidence="12">Phenylacetate-CoA oxygenase/reductase subunit PaaK</fullName>
        <ecNumber evidence="12">1.14.13.149</ecNumber>
    </submittedName>
</protein>
<dbReference type="InterPro" id="IPR039261">
    <property type="entry name" value="FNR_nucleotide-bd"/>
</dbReference>
<dbReference type="PRINTS" id="PR00410">
    <property type="entry name" value="PHEHYDRXLASE"/>
</dbReference>
<evidence type="ECO:0000256" key="7">
    <source>
        <dbReference type="ARBA" id="ARBA00023004"/>
    </source>
</evidence>
<evidence type="ECO:0000259" key="10">
    <source>
        <dbReference type="PROSITE" id="PS51085"/>
    </source>
</evidence>
<dbReference type="InterPro" id="IPR001709">
    <property type="entry name" value="Flavoprot_Pyr_Nucl_cyt_Rdtase"/>
</dbReference>
<dbReference type="PANTHER" id="PTHR47354">
    <property type="entry name" value="NADH OXIDOREDUCTASE HCR"/>
    <property type="match status" value="1"/>
</dbReference>
<proteinExistence type="predicted"/>
<keyword evidence="6 12" id="KW-0560">Oxidoreductase</keyword>
<dbReference type="InterPro" id="IPR001041">
    <property type="entry name" value="2Fe-2S_ferredoxin-type"/>
</dbReference>
<dbReference type="InterPro" id="IPR012675">
    <property type="entry name" value="Beta-grasp_dom_sf"/>
</dbReference>
<keyword evidence="5" id="KW-0274">FAD</keyword>
<dbReference type="InterPro" id="IPR036010">
    <property type="entry name" value="2Fe-2S_ferredoxin-like_sf"/>
</dbReference>
<keyword evidence="13" id="KW-1185">Reference proteome</keyword>
<dbReference type="SUPFAM" id="SSF54292">
    <property type="entry name" value="2Fe-2S ferredoxin-like"/>
    <property type="match status" value="1"/>
</dbReference>
<dbReference type="InterPro" id="IPR006058">
    <property type="entry name" value="2Fe2S_fd_BS"/>
</dbReference>
<evidence type="ECO:0000256" key="3">
    <source>
        <dbReference type="ARBA" id="ARBA00022714"/>
    </source>
</evidence>
<dbReference type="InterPro" id="IPR011884">
    <property type="entry name" value="PaaE"/>
</dbReference>
<evidence type="ECO:0000256" key="6">
    <source>
        <dbReference type="ARBA" id="ARBA00023002"/>
    </source>
</evidence>
<keyword evidence="4" id="KW-0479">Metal-binding</keyword>
<keyword evidence="3" id="KW-0001">2Fe-2S</keyword>
<dbReference type="Pfam" id="PF00970">
    <property type="entry name" value="FAD_binding_6"/>
    <property type="match status" value="1"/>
</dbReference>
<dbReference type="RefSeq" id="WP_251937480.1">
    <property type="nucleotide sequence ID" value="NZ_CP098747.1"/>
</dbReference>
<keyword evidence="7" id="KW-0408">Iron</keyword>
<comment type="cofactor">
    <cofactor evidence="9">
        <name>[2Fe-2S] cluster</name>
        <dbReference type="ChEBI" id="CHEBI:190135"/>
    </cofactor>
</comment>
<dbReference type="Pfam" id="PF00175">
    <property type="entry name" value="NAD_binding_1"/>
    <property type="match status" value="1"/>
</dbReference>
<evidence type="ECO:0000313" key="12">
    <source>
        <dbReference type="EMBL" id="USG63025.1"/>
    </source>
</evidence>
<gene>
    <name evidence="12" type="primary">paaK</name>
    <name evidence="12" type="ORF">NBZ79_08540</name>
</gene>
<dbReference type="Gene3D" id="3.10.20.30">
    <property type="match status" value="1"/>
</dbReference>
<dbReference type="InterPro" id="IPR008333">
    <property type="entry name" value="Cbr1-like_FAD-bd_dom"/>
</dbReference>
<reference evidence="12" key="1">
    <citation type="submission" date="2022-06" db="EMBL/GenBank/DDBJ databases">
        <title>Sneathiella actinostolidae sp. nov., isolated from a sea anemonein the Western Pacific Ocean.</title>
        <authorList>
            <person name="Wei M.J."/>
        </authorList>
    </citation>
    <scope>NUCLEOTIDE SEQUENCE</scope>
    <source>
        <strain evidence="12">PHK-P5</strain>
    </source>
</reference>
<dbReference type="InterPro" id="IPR050415">
    <property type="entry name" value="MRET"/>
</dbReference>
<name>A0ABY4WB79_9PROT</name>
<evidence type="ECO:0000256" key="5">
    <source>
        <dbReference type="ARBA" id="ARBA00022827"/>
    </source>
</evidence>
<dbReference type="Pfam" id="PF00111">
    <property type="entry name" value="Fer2"/>
    <property type="match status" value="1"/>
</dbReference>
<dbReference type="PROSITE" id="PS51085">
    <property type="entry name" value="2FE2S_FER_2"/>
    <property type="match status" value="1"/>
</dbReference>
<dbReference type="SUPFAM" id="SSF52343">
    <property type="entry name" value="Ferredoxin reductase-like, C-terminal NADP-linked domain"/>
    <property type="match status" value="1"/>
</dbReference>
<feature type="domain" description="2Fe-2S ferredoxin-type" evidence="10">
    <location>
        <begin position="267"/>
        <end position="357"/>
    </location>
</feature>
<dbReference type="CDD" id="cd06214">
    <property type="entry name" value="PA_degradation_oxidoreductase_like"/>
    <property type="match status" value="1"/>
</dbReference>
<evidence type="ECO:0000256" key="8">
    <source>
        <dbReference type="ARBA" id="ARBA00023014"/>
    </source>
</evidence>
<dbReference type="GO" id="GO:0097266">
    <property type="term" value="F:phenylacetyl-CoA 1,2-epoxidase activity"/>
    <property type="evidence" value="ECO:0007669"/>
    <property type="project" value="UniProtKB-EC"/>
</dbReference>
<evidence type="ECO:0000256" key="9">
    <source>
        <dbReference type="ARBA" id="ARBA00034078"/>
    </source>
</evidence>
<dbReference type="SUPFAM" id="SSF63380">
    <property type="entry name" value="Riboflavin synthase domain-like"/>
    <property type="match status" value="1"/>
</dbReference>
<feature type="domain" description="FAD-binding FR-type" evidence="11">
    <location>
        <begin position="2"/>
        <end position="106"/>
    </location>
</feature>
<evidence type="ECO:0000256" key="2">
    <source>
        <dbReference type="ARBA" id="ARBA00022630"/>
    </source>
</evidence>
<dbReference type="PANTHER" id="PTHR47354:SF8">
    <property type="entry name" value="1,2-PHENYLACETYL-COA EPOXIDASE, SUBUNIT E"/>
    <property type="match status" value="1"/>
</dbReference>
<dbReference type="Proteomes" id="UP001056291">
    <property type="component" value="Chromosome"/>
</dbReference>
<organism evidence="12 13">
    <name type="scientific">Sneathiella marina</name>
    <dbReference type="NCBI Taxonomy" id="2950108"/>
    <lineage>
        <taxon>Bacteria</taxon>
        <taxon>Pseudomonadati</taxon>
        <taxon>Pseudomonadota</taxon>
        <taxon>Alphaproteobacteria</taxon>
        <taxon>Sneathiellales</taxon>
        <taxon>Sneathiellaceae</taxon>
        <taxon>Sneathiella</taxon>
    </lineage>
</organism>
<dbReference type="InterPro" id="IPR017938">
    <property type="entry name" value="Riboflavin_synthase-like_b-brl"/>
</dbReference>
<evidence type="ECO:0000256" key="4">
    <source>
        <dbReference type="ARBA" id="ARBA00022723"/>
    </source>
</evidence>
<dbReference type="PROSITE" id="PS00197">
    <property type="entry name" value="2FE2S_FER_1"/>
    <property type="match status" value="1"/>
</dbReference>